<feature type="domain" description="S-adenosylmethionine synthetase central" evidence="14">
    <location>
        <begin position="116"/>
        <end position="232"/>
    </location>
</feature>
<dbReference type="InterPro" id="IPR022630">
    <property type="entry name" value="S-AdoMet_synt_C"/>
</dbReference>
<comment type="cofactor">
    <cofactor evidence="10">
        <name>Mg(2+)</name>
        <dbReference type="ChEBI" id="CHEBI:18420"/>
    </cofactor>
    <text evidence="10">Binds 2 divalent ions per subunit.</text>
</comment>
<dbReference type="HAMAP" id="MF_00086">
    <property type="entry name" value="S_AdoMet_synth1"/>
    <property type="match status" value="1"/>
</dbReference>
<feature type="binding site" description="in other chain" evidence="10">
    <location>
        <begin position="246"/>
        <end position="247"/>
    </location>
    <ligand>
        <name>ATP</name>
        <dbReference type="ChEBI" id="CHEBI:30616"/>
        <note>ligand shared between two neighboring subunits</note>
    </ligand>
</feature>
<feature type="binding site" description="in other chain" evidence="10">
    <location>
        <begin position="166"/>
        <end position="168"/>
    </location>
    <ligand>
        <name>ATP</name>
        <dbReference type="ChEBI" id="CHEBI:30616"/>
        <note>ligand shared between two neighboring subunits</note>
    </ligand>
</feature>
<dbReference type="PROSITE" id="PS00376">
    <property type="entry name" value="ADOMET_SYNTHASE_1"/>
    <property type="match status" value="1"/>
</dbReference>
<dbReference type="PROSITE" id="PS00377">
    <property type="entry name" value="ADOMET_SYNTHASE_2"/>
    <property type="match status" value="1"/>
</dbReference>
<keyword evidence="9 10" id="KW-0630">Potassium</keyword>
<dbReference type="GO" id="GO:0005524">
    <property type="term" value="F:ATP binding"/>
    <property type="evidence" value="ECO:0007669"/>
    <property type="project" value="UniProtKB-UniRule"/>
</dbReference>
<feature type="binding site" evidence="10">
    <location>
        <position position="267"/>
    </location>
    <ligand>
        <name>ATP</name>
        <dbReference type="ChEBI" id="CHEBI:30616"/>
        <note>ligand shared between two neighboring subunits</note>
    </ligand>
</feature>
<dbReference type="GO" id="GO:0005737">
    <property type="term" value="C:cytoplasm"/>
    <property type="evidence" value="ECO:0007669"/>
    <property type="project" value="UniProtKB-SubCell"/>
</dbReference>
<evidence type="ECO:0000313" key="17">
    <source>
        <dbReference type="Proteomes" id="UP000483078"/>
    </source>
</evidence>
<dbReference type="PIRSF" id="PIRSF000497">
    <property type="entry name" value="MAT"/>
    <property type="match status" value="1"/>
</dbReference>
<feature type="domain" description="S-adenosylmethionine synthetase N-terminal" evidence="13">
    <location>
        <begin position="6"/>
        <end position="102"/>
    </location>
</feature>
<keyword evidence="5 10" id="KW-0479">Metal-binding</keyword>
<dbReference type="CDD" id="cd18079">
    <property type="entry name" value="S-AdoMet_synt"/>
    <property type="match status" value="1"/>
</dbReference>
<dbReference type="InterPro" id="IPR022628">
    <property type="entry name" value="S-AdoMet_synt_N"/>
</dbReference>
<keyword evidence="7 10" id="KW-0067">ATP-binding</keyword>
<dbReference type="UniPathway" id="UPA00315">
    <property type="reaction ID" value="UER00080"/>
</dbReference>
<evidence type="ECO:0000256" key="3">
    <source>
        <dbReference type="ARBA" id="ARBA00022563"/>
    </source>
</evidence>
<comment type="caution">
    <text evidence="16">The sequence shown here is derived from an EMBL/GenBank/DDBJ whole genome shotgun (WGS) entry which is preliminary data.</text>
</comment>
<dbReference type="InterPro" id="IPR022629">
    <property type="entry name" value="S-AdoMet_synt_central"/>
</dbReference>
<evidence type="ECO:0000259" key="14">
    <source>
        <dbReference type="Pfam" id="PF02772"/>
    </source>
</evidence>
<comment type="caution">
    <text evidence="10">Lacks conserved residue(s) required for the propagation of feature annotation.</text>
</comment>
<sequence>MSDKTWLFTSESVSEGHPDKVCDRISDAVLDAYLAADPQARVACETLTTTDHVTIAGEVRGPDSVLKDVEQIARDAIKDIGYDQPGFSWKTAEVVCRLHAQSSDIAMGVDEGDKGEEGAGDQGIMFGYACNETDELMPAPIQFSHRILRHMAEDRKSGKQPGFGPDAKSQVTLKYQNGKPVGVDTVVVSTQHAEGVSQDEVREMVKPYIEGAFPDGWNLPDDRLIVNPTGQFIIGGPDGDAGLTGRKIIVDTYGGAAPHGGGAFSGKDPTKVDRSAAYASRYLAKNVVAAGLADKCQIQLAYAIGVPEPVAVYVDTLGTGRVDEEKLARTLREMVRLTPRGIREHLDLLRPIYTRTAAYGHFGRAATDDGGFSWERTDLADELARTFGATQAAE</sequence>
<dbReference type="InterPro" id="IPR022636">
    <property type="entry name" value="S-AdoMet_synthetase_sfam"/>
</dbReference>
<feature type="binding site" evidence="10">
    <location>
        <position position="45"/>
    </location>
    <ligand>
        <name>K(+)</name>
        <dbReference type="ChEBI" id="CHEBI:29103"/>
    </ligand>
</feature>
<evidence type="ECO:0000256" key="8">
    <source>
        <dbReference type="ARBA" id="ARBA00022842"/>
    </source>
</evidence>
<evidence type="ECO:0000313" key="16">
    <source>
        <dbReference type="EMBL" id="MTJ04969.1"/>
    </source>
</evidence>
<dbReference type="Proteomes" id="UP000483078">
    <property type="component" value="Unassembled WGS sequence"/>
</dbReference>
<dbReference type="EC" id="2.5.1.6" evidence="10"/>
<feature type="binding site" description="in other chain" evidence="10">
    <location>
        <position position="271"/>
    </location>
    <ligand>
        <name>L-methionine</name>
        <dbReference type="ChEBI" id="CHEBI:57844"/>
        <note>ligand shared between two neighboring subunits</note>
    </ligand>
</feature>
<feature type="binding site" description="in other chain" evidence="10">
    <location>
        <position position="58"/>
    </location>
    <ligand>
        <name>L-methionine</name>
        <dbReference type="ChEBI" id="CHEBI:57844"/>
        <note>ligand shared between two neighboring subunits</note>
    </ligand>
</feature>
<comment type="subunit">
    <text evidence="10">Homotetramer; dimer of dimers.</text>
</comment>
<keyword evidence="4 10" id="KW-0808">Transferase</keyword>
<organism evidence="16 17">
    <name type="scientific">Sediminimonas qiaohouensis</name>
    <dbReference type="NCBI Taxonomy" id="552061"/>
    <lineage>
        <taxon>Bacteria</taxon>
        <taxon>Pseudomonadati</taxon>
        <taxon>Pseudomonadota</taxon>
        <taxon>Alphaproteobacteria</taxon>
        <taxon>Rhodobacterales</taxon>
        <taxon>Roseobacteraceae</taxon>
        <taxon>Sediminimonas</taxon>
    </lineage>
</organism>
<comment type="function">
    <text evidence="10">Catalyzes the formation of S-adenosylmethionine (AdoMet) from methionine and ATP. The overall synthetic reaction is composed of two sequential steps, AdoMet formation and the subsequent tripolyphosphate hydrolysis which occurs prior to release of AdoMet from the enzyme.</text>
</comment>
<evidence type="ECO:0000256" key="10">
    <source>
        <dbReference type="HAMAP-Rule" id="MF_00086"/>
    </source>
</evidence>
<evidence type="ECO:0000256" key="7">
    <source>
        <dbReference type="ARBA" id="ARBA00022840"/>
    </source>
</evidence>
<evidence type="ECO:0000259" key="13">
    <source>
        <dbReference type="Pfam" id="PF00438"/>
    </source>
</evidence>
<evidence type="ECO:0000256" key="2">
    <source>
        <dbReference type="ARBA" id="ARBA00009685"/>
    </source>
</evidence>
<evidence type="ECO:0000256" key="11">
    <source>
        <dbReference type="RuleBase" id="RU000542"/>
    </source>
</evidence>
<comment type="pathway">
    <text evidence="1 10">Amino-acid biosynthesis; S-adenosyl-L-methionine biosynthesis; S-adenosyl-L-methionine from L-methionine: step 1/1.</text>
</comment>
<name>A0A7C9HB75_9RHOB</name>
<dbReference type="Gene3D" id="3.30.300.10">
    <property type="match status" value="3"/>
</dbReference>
<feature type="binding site" evidence="10">
    <location>
        <position position="263"/>
    </location>
    <ligand>
        <name>ATP</name>
        <dbReference type="ChEBI" id="CHEBI:30616"/>
        <note>ligand shared between two neighboring subunits</note>
    </ligand>
</feature>
<reference evidence="16 17" key="1">
    <citation type="submission" date="2019-06" db="EMBL/GenBank/DDBJ databases">
        <title>Enrichment of Autotrophic Halophilic Microorganisms from Red Sea Brine Pool Using Microbial Electrosynthesis System.</title>
        <authorList>
            <person name="Alqahtani M.F."/>
            <person name="Bajracharya S."/>
            <person name="Katuri K.P."/>
            <person name="Ali M."/>
            <person name="Saikaly P.E."/>
        </authorList>
    </citation>
    <scope>NUCLEOTIDE SEQUENCE [LARGE SCALE GENOMIC DNA]</scope>
    <source>
        <strain evidence="16">MES6</strain>
    </source>
</reference>
<comment type="similarity">
    <text evidence="2 10 12">Belongs to the AdoMet synthase family.</text>
</comment>
<dbReference type="InterPro" id="IPR022631">
    <property type="entry name" value="ADOMET_SYNTHASE_CS"/>
</dbReference>
<dbReference type="GO" id="GO:0004478">
    <property type="term" value="F:methionine adenosyltransferase activity"/>
    <property type="evidence" value="ECO:0007669"/>
    <property type="project" value="UniProtKB-UniRule"/>
</dbReference>
<evidence type="ECO:0000256" key="12">
    <source>
        <dbReference type="RuleBase" id="RU004462"/>
    </source>
</evidence>
<comment type="catalytic activity">
    <reaction evidence="10">
        <text>L-methionine + ATP + H2O = S-adenosyl-L-methionine + phosphate + diphosphate</text>
        <dbReference type="Rhea" id="RHEA:21080"/>
        <dbReference type="ChEBI" id="CHEBI:15377"/>
        <dbReference type="ChEBI" id="CHEBI:30616"/>
        <dbReference type="ChEBI" id="CHEBI:33019"/>
        <dbReference type="ChEBI" id="CHEBI:43474"/>
        <dbReference type="ChEBI" id="CHEBI:57844"/>
        <dbReference type="ChEBI" id="CHEBI:59789"/>
        <dbReference type="EC" id="2.5.1.6"/>
    </reaction>
</comment>
<dbReference type="FunFam" id="3.30.300.10:FF:000003">
    <property type="entry name" value="S-adenosylmethionine synthase"/>
    <property type="match status" value="1"/>
</dbReference>
<feature type="binding site" evidence="10">
    <location>
        <position position="240"/>
    </location>
    <ligand>
        <name>ATP</name>
        <dbReference type="ChEBI" id="CHEBI:30616"/>
        <note>ligand shared between two neighboring subunits</note>
    </ligand>
</feature>
<keyword evidence="8 10" id="KW-0460">Magnesium</keyword>
<dbReference type="Pfam" id="PF02772">
    <property type="entry name" value="S-AdoMet_synt_M"/>
    <property type="match status" value="1"/>
</dbReference>
<feature type="binding site" description="in other chain" evidence="10">
    <location>
        <position position="17"/>
    </location>
    <ligand>
        <name>ATP</name>
        <dbReference type="ChEBI" id="CHEBI:30616"/>
        <note>ligand shared between two neighboring subunits</note>
    </ligand>
</feature>
<proteinExistence type="inferred from homology"/>
<keyword evidence="6 10" id="KW-0547">Nucleotide-binding</keyword>
<dbReference type="Pfam" id="PF02773">
    <property type="entry name" value="S-AdoMet_synt_C"/>
    <property type="match status" value="1"/>
</dbReference>
<comment type="cofactor">
    <cofactor evidence="10">
        <name>K(+)</name>
        <dbReference type="ChEBI" id="CHEBI:29103"/>
    </cofactor>
    <text evidence="10">Binds 1 potassium ion per subunit.</text>
</comment>
<dbReference type="NCBIfam" id="TIGR01034">
    <property type="entry name" value="metK"/>
    <property type="match status" value="1"/>
</dbReference>
<feature type="binding site" description="in other chain" evidence="10">
    <location>
        <position position="101"/>
    </location>
    <ligand>
        <name>L-methionine</name>
        <dbReference type="ChEBI" id="CHEBI:57844"/>
        <note>ligand shared between two neighboring subunits</note>
    </ligand>
</feature>
<feature type="binding site" evidence="10">
    <location>
        <position position="19"/>
    </location>
    <ligand>
        <name>Mg(2+)</name>
        <dbReference type="ChEBI" id="CHEBI:18420"/>
    </ligand>
</feature>
<evidence type="ECO:0000256" key="5">
    <source>
        <dbReference type="ARBA" id="ARBA00022723"/>
    </source>
</evidence>
<evidence type="ECO:0000256" key="9">
    <source>
        <dbReference type="ARBA" id="ARBA00022958"/>
    </source>
</evidence>
<dbReference type="PANTHER" id="PTHR11964">
    <property type="entry name" value="S-ADENOSYLMETHIONINE SYNTHETASE"/>
    <property type="match status" value="1"/>
</dbReference>
<keyword evidence="10" id="KW-0963">Cytoplasm</keyword>
<feature type="domain" description="S-adenosylmethionine synthetase C-terminal" evidence="15">
    <location>
        <begin position="234"/>
        <end position="376"/>
    </location>
</feature>
<feature type="region of interest" description="Flexible loop" evidence="10">
    <location>
        <begin position="101"/>
        <end position="111"/>
    </location>
</feature>
<evidence type="ECO:0000256" key="6">
    <source>
        <dbReference type="ARBA" id="ARBA00022741"/>
    </source>
</evidence>
<evidence type="ECO:0000256" key="4">
    <source>
        <dbReference type="ARBA" id="ARBA00022679"/>
    </source>
</evidence>
<keyword evidence="3 10" id="KW-0554">One-carbon metabolism</keyword>
<dbReference type="GO" id="GO:0000287">
    <property type="term" value="F:magnesium ion binding"/>
    <property type="evidence" value="ECO:0007669"/>
    <property type="project" value="UniProtKB-UniRule"/>
</dbReference>
<dbReference type="GO" id="GO:0006730">
    <property type="term" value="P:one-carbon metabolic process"/>
    <property type="evidence" value="ECO:0007669"/>
    <property type="project" value="UniProtKB-KW"/>
</dbReference>
<protein>
    <recommendedName>
        <fullName evidence="10">S-adenosylmethionine synthase</fullName>
        <shortName evidence="10">AdoMet synthase</shortName>
        <ecNumber evidence="10">2.5.1.6</ecNumber>
    </recommendedName>
    <alternativeName>
        <fullName evidence="10">MAT</fullName>
    </alternativeName>
    <alternativeName>
        <fullName evidence="10">Methionine adenosyltransferase</fullName>
    </alternativeName>
</protein>
<dbReference type="Pfam" id="PF00438">
    <property type="entry name" value="S-AdoMet_synt_N"/>
    <property type="match status" value="1"/>
</dbReference>
<dbReference type="AlphaFoldDB" id="A0A7C9HB75"/>
<comment type="subcellular location">
    <subcellularLocation>
        <location evidence="10 11">Cytoplasm</location>
    </subcellularLocation>
</comment>
<dbReference type="SUPFAM" id="SSF55973">
    <property type="entry name" value="S-adenosylmethionine synthetase"/>
    <property type="match status" value="3"/>
</dbReference>
<evidence type="ECO:0000256" key="1">
    <source>
        <dbReference type="ARBA" id="ARBA00005224"/>
    </source>
</evidence>
<feature type="binding site" evidence="10">
    <location>
        <position position="240"/>
    </location>
    <ligand>
        <name>L-methionine</name>
        <dbReference type="ChEBI" id="CHEBI:57844"/>
        <note>ligand shared between two neighboring subunits</note>
    </ligand>
</feature>
<evidence type="ECO:0000259" key="15">
    <source>
        <dbReference type="Pfam" id="PF02773"/>
    </source>
</evidence>
<gene>
    <name evidence="10" type="primary">metK</name>
    <name evidence="16" type="ORF">FH759_09800</name>
</gene>
<dbReference type="RefSeq" id="WP_273249727.1">
    <property type="nucleotide sequence ID" value="NZ_VENJ01000013.1"/>
</dbReference>
<dbReference type="GO" id="GO:0006556">
    <property type="term" value="P:S-adenosylmethionine biosynthetic process"/>
    <property type="evidence" value="ECO:0007669"/>
    <property type="project" value="UniProtKB-UniRule"/>
</dbReference>
<accession>A0A7C9HB75</accession>
<dbReference type="EMBL" id="VENJ01000013">
    <property type="protein sequence ID" value="MTJ04969.1"/>
    <property type="molecule type" value="Genomic_DNA"/>
</dbReference>
<dbReference type="InterPro" id="IPR002133">
    <property type="entry name" value="S-AdoMet_synthetase"/>
</dbReference>